<dbReference type="EMBL" id="QZWZ01000039">
    <property type="protein sequence ID" value="RJT29851.1"/>
    <property type="molecule type" value="Genomic_DNA"/>
</dbReference>
<dbReference type="Proteomes" id="UP000272706">
    <property type="component" value="Unassembled WGS sequence"/>
</dbReference>
<sequence length="214" mass="23296">MTATLKRILNDLRQAKILVIHPKDEDGAALVDHLRRLGCEVRAAWPPPATIPGDIDTVFVQVGEAPTDAMVSLIEGANAAVVAIVTYESPTSIKAIIDLNAHGVITKPLRQLGVLTQFALARYRYGYEGRLANKVRKLEDTLKGRRTIEKAVKVLVEMNGVDEETAYKLIRDQATSKRVALVSVADGILAAQEAMRAFGFGISAQAGQKRPNDR</sequence>
<dbReference type="AlphaFoldDB" id="A0A3A5K392"/>
<dbReference type="InterPro" id="IPR049021">
    <property type="entry name" value="AmiR_N"/>
</dbReference>
<dbReference type="OrthoDB" id="7366028at2"/>
<dbReference type="Gene3D" id="1.10.10.10">
    <property type="entry name" value="Winged helix-like DNA-binding domain superfamily/Winged helix DNA-binding domain"/>
    <property type="match status" value="1"/>
</dbReference>
<dbReference type="Pfam" id="PF21332">
    <property type="entry name" value="AmiR_N"/>
    <property type="match status" value="1"/>
</dbReference>
<comment type="caution">
    <text evidence="2">The sequence shown here is derived from an EMBL/GenBank/DDBJ whole genome shotgun (WGS) entry which is preliminary data.</text>
</comment>
<dbReference type="RefSeq" id="WP_120018034.1">
    <property type="nucleotide sequence ID" value="NZ_QZWZ01000039.1"/>
</dbReference>
<evidence type="ECO:0000313" key="2">
    <source>
        <dbReference type="EMBL" id="RJT29851.1"/>
    </source>
</evidence>
<dbReference type="InterPro" id="IPR036388">
    <property type="entry name" value="WH-like_DNA-bd_sf"/>
</dbReference>
<dbReference type="InterPro" id="IPR005561">
    <property type="entry name" value="ANTAR"/>
</dbReference>
<evidence type="ECO:0000259" key="1">
    <source>
        <dbReference type="PROSITE" id="PS50921"/>
    </source>
</evidence>
<keyword evidence="3" id="KW-1185">Reference proteome</keyword>
<accession>A0A3A5K392</accession>
<dbReference type="PROSITE" id="PS50921">
    <property type="entry name" value="ANTAR"/>
    <property type="match status" value="1"/>
</dbReference>
<dbReference type="Gene3D" id="3.40.50.2300">
    <property type="match status" value="1"/>
</dbReference>
<name>A0A3A5K392_9HYPH</name>
<gene>
    <name evidence="2" type="ORF">D3227_31165</name>
</gene>
<proteinExistence type="predicted"/>
<reference evidence="2 3" key="1">
    <citation type="submission" date="2018-09" db="EMBL/GenBank/DDBJ databases">
        <title>Mesorhizobium carmichaelinearum sp. nov. isolated from Carmichaelinea spp. root nodules in New Zealand.</title>
        <authorList>
            <person name="De Meyer S.E."/>
        </authorList>
    </citation>
    <scope>NUCLEOTIDE SEQUENCE [LARGE SCALE GENOMIC DNA]</scope>
    <source>
        <strain evidence="2 3">ICMP19557</strain>
    </source>
</reference>
<evidence type="ECO:0000313" key="3">
    <source>
        <dbReference type="Proteomes" id="UP000272706"/>
    </source>
</evidence>
<protein>
    <submittedName>
        <fullName evidence="2">ANTAR domain-containing protein</fullName>
    </submittedName>
</protein>
<dbReference type="InterPro" id="IPR011006">
    <property type="entry name" value="CheY-like_superfamily"/>
</dbReference>
<dbReference type="SMART" id="SM01012">
    <property type="entry name" value="ANTAR"/>
    <property type="match status" value="1"/>
</dbReference>
<dbReference type="SUPFAM" id="SSF52172">
    <property type="entry name" value="CheY-like"/>
    <property type="match status" value="1"/>
</dbReference>
<organism evidence="2 3">
    <name type="scientific">Mesorhizobium waimense</name>
    <dbReference type="NCBI Taxonomy" id="1300307"/>
    <lineage>
        <taxon>Bacteria</taxon>
        <taxon>Pseudomonadati</taxon>
        <taxon>Pseudomonadota</taxon>
        <taxon>Alphaproteobacteria</taxon>
        <taxon>Hyphomicrobiales</taxon>
        <taxon>Phyllobacteriaceae</taxon>
        <taxon>Mesorhizobium</taxon>
    </lineage>
</organism>
<feature type="domain" description="ANTAR" evidence="1">
    <location>
        <begin position="128"/>
        <end position="189"/>
    </location>
</feature>
<dbReference type="InterPro" id="IPR008327">
    <property type="entry name" value="Sig_transdc_resp-reg_antiterm"/>
</dbReference>
<dbReference type="PIRSF" id="PIRSF036382">
    <property type="entry name" value="RR_antiterm"/>
    <property type="match status" value="1"/>
</dbReference>
<dbReference type="Pfam" id="PF03861">
    <property type="entry name" value="ANTAR"/>
    <property type="match status" value="1"/>
</dbReference>
<dbReference type="GO" id="GO:0003723">
    <property type="term" value="F:RNA binding"/>
    <property type="evidence" value="ECO:0007669"/>
    <property type="project" value="InterPro"/>
</dbReference>